<dbReference type="Gene3D" id="3.40.50.2300">
    <property type="match status" value="2"/>
</dbReference>
<dbReference type="EMBL" id="CP002418">
    <property type="protein sequence ID" value="ADU44864.1"/>
    <property type="molecule type" value="Genomic_DNA"/>
</dbReference>
<evidence type="ECO:0000256" key="2">
    <source>
        <dbReference type="ARBA" id="ARBA00007639"/>
    </source>
</evidence>
<feature type="domain" description="Periplasmic binding protein" evidence="4">
    <location>
        <begin position="68"/>
        <end position="306"/>
    </location>
</feature>
<dbReference type="CDD" id="cd01536">
    <property type="entry name" value="PBP1_ABC_sugar_binding-like"/>
    <property type="match status" value="1"/>
</dbReference>
<dbReference type="BioCyc" id="RPAL652103:RPDX1_RS16245-MONOMER"/>
<dbReference type="HOGENOM" id="CLU_818028_0_0_5"/>
<comment type="similarity">
    <text evidence="2">Belongs to the bacterial solute-binding protein 2 family.</text>
</comment>
<dbReference type="STRING" id="652103.Rpdx1_3292"/>
<evidence type="ECO:0000313" key="6">
    <source>
        <dbReference type="Proteomes" id="UP000001402"/>
    </source>
</evidence>
<dbReference type="Proteomes" id="UP000001402">
    <property type="component" value="Chromosome"/>
</dbReference>
<dbReference type="PANTHER" id="PTHR46847">
    <property type="entry name" value="D-ALLOSE-BINDING PERIPLASMIC PROTEIN-RELATED"/>
    <property type="match status" value="1"/>
</dbReference>
<dbReference type="AlphaFoldDB" id="E6VQ74"/>
<dbReference type="Pfam" id="PF13407">
    <property type="entry name" value="Peripla_BP_4"/>
    <property type="match status" value="1"/>
</dbReference>
<dbReference type="GO" id="GO:0030313">
    <property type="term" value="C:cell envelope"/>
    <property type="evidence" value="ECO:0007669"/>
    <property type="project" value="UniProtKB-SubCell"/>
</dbReference>
<protein>
    <submittedName>
        <fullName evidence="5">ABC transporter substrate-binding protein</fullName>
    </submittedName>
</protein>
<organism evidence="5 6">
    <name type="scientific">Rhodopseudomonas palustris (strain DX-1)</name>
    <dbReference type="NCBI Taxonomy" id="652103"/>
    <lineage>
        <taxon>Bacteria</taxon>
        <taxon>Pseudomonadati</taxon>
        <taxon>Pseudomonadota</taxon>
        <taxon>Alphaproteobacteria</taxon>
        <taxon>Hyphomicrobiales</taxon>
        <taxon>Nitrobacteraceae</taxon>
        <taxon>Rhodopseudomonas</taxon>
    </lineage>
</organism>
<evidence type="ECO:0000256" key="1">
    <source>
        <dbReference type="ARBA" id="ARBA00004196"/>
    </source>
</evidence>
<comment type="subcellular location">
    <subcellularLocation>
        <location evidence="1">Cell envelope</location>
    </subcellularLocation>
</comment>
<dbReference type="InterPro" id="IPR028082">
    <property type="entry name" value="Peripla_BP_I"/>
</dbReference>
<keyword evidence="3" id="KW-0732">Signal</keyword>
<reference evidence="5" key="1">
    <citation type="submission" date="2010-12" db="EMBL/GenBank/DDBJ databases">
        <title>Complete sequence of Rhodopseudomonas palustris DX-1.</title>
        <authorList>
            <consortium name="US DOE Joint Genome Institute"/>
            <person name="Lucas S."/>
            <person name="Copeland A."/>
            <person name="Lapidus A."/>
            <person name="Cheng J.-F."/>
            <person name="Goodwin L."/>
            <person name="Pitluck S."/>
            <person name="Misra M."/>
            <person name="Chertkov O."/>
            <person name="Detter J.C."/>
            <person name="Han C."/>
            <person name="Tapia R."/>
            <person name="Land M."/>
            <person name="Hauser L."/>
            <person name="Kyrpides N."/>
            <person name="Ivanova N."/>
            <person name="Ovchinnikova G."/>
            <person name="Logan B."/>
            <person name="Oda Y."/>
            <person name="Harwood C."/>
            <person name="Woyke T."/>
        </authorList>
    </citation>
    <scope>NUCLEOTIDE SEQUENCE [LARGE SCALE GENOMIC DNA]</scope>
    <source>
        <strain evidence="5">DX-1</strain>
    </source>
</reference>
<name>E6VQ74_RHOPX</name>
<accession>E6VQ74</accession>
<sequence>MKANRAVVPAVRALVAGLSVAGVLLGALGDAKAADPRAQLFEKFQKAVKGKTVAWVPVWLGVLESEWTRVMKAHFDDYGIKMVMRDPNLKSDVQLQAVSSLINDKPDILIVQNPTTTLLARELKRAMDSGIKVIQVNMASNQLTDAYVGADVPKLGRMLAEEVVKTCGGGKGSGKIAILQSEATAAYSLDMVKAAMQVFKGDKSINVVSSQPTNWDANKASEIVTNVLQQHPDLCGILSVWGPQTAGAAQVVKNAGKQGQVKIFVASDGQPADCDMLEQGLFTKNLSYRADTQGEAIVNAVLTLLQDPRPAGSTQLAYYTTNYWVSGKDDRQYCFIVPKE</sequence>
<dbReference type="OrthoDB" id="7716943at2"/>
<proteinExistence type="inferred from homology"/>
<evidence type="ECO:0000259" key="4">
    <source>
        <dbReference type="Pfam" id="PF13407"/>
    </source>
</evidence>
<dbReference type="InterPro" id="IPR025997">
    <property type="entry name" value="SBP_2_dom"/>
</dbReference>
<gene>
    <name evidence="5" type="ordered locus">Rpdx1_3292</name>
</gene>
<dbReference type="PANTHER" id="PTHR46847:SF1">
    <property type="entry name" value="D-ALLOSE-BINDING PERIPLASMIC PROTEIN-RELATED"/>
    <property type="match status" value="1"/>
</dbReference>
<dbReference type="SUPFAM" id="SSF53822">
    <property type="entry name" value="Periplasmic binding protein-like I"/>
    <property type="match status" value="1"/>
</dbReference>
<dbReference type="eggNOG" id="COG1879">
    <property type="taxonomic scope" value="Bacteria"/>
</dbReference>
<evidence type="ECO:0000256" key="3">
    <source>
        <dbReference type="ARBA" id="ARBA00022729"/>
    </source>
</evidence>
<dbReference type="KEGG" id="rpx:Rpdx1_3292"/>
<dbReference type="GO" id="GO:0030246">
    <property type="term" value="F:carbohydrate binding"/>
    <property type="evidence" value="ECO:0007669"/>
    <property type="project" value="UniProtKB-ARBA"/>
</dbReference>
<evidence type="ECO:0000313" key="5">
    <source>
        <dbReference type="EMBL" id="ADU44864.1"/>
    </source>
</evidence>